<evidence type="ECO:0000313" key="3">
    <source>
        <dbReference type="Proteomes" id="UP001212997"/>
    </source>
</evidence>
<accession>A0AAD5V902</accession>
<dbReference type="Pfam" id="PF02423">
    <property type="entry name" value="OCD_Mu_crystall"/>
    <property type="match status" value="2"/>
</dbReference>
<dbReference type="GO" id="GO:0005737">
    <property type="term" value="C:cytoplasm"/>
    <property type="evidence" value="ECO:0007669"/>
    <property type="project" value="TreeGrafter"/>
</dbReference>
<dbReference type="Gene3D" id="3.40.50.720">
    <property type="entry name" value="NAD(P)-binding Rossmann-like Domain"/>
    <property type="match status" value="1"/>
</dbReference>
<dbReference type="Gene3D" id="3.30.1780.10">
    <property type="entry name" value="ornithine cyclodeaminase, domain 1"/>
    <property type="match status" value="1"/>
</dbReference>
<name>A0AAD5V902_9APHY</name>
<comment type="similarity">
    <text evidence="1">Belongs to the ornithine cyclodeaminase/mu-crystallin family.</text>
</comment>
<evidence type="ECO:0008006" key="4">
    <source>
        <dbReference type="Google" id="ProtNLM"/>
    </source>
</evidence>
<dbReference type="InterPro" id="IPR036291">
    <property type="entry name" value="NAD(P)-bd_dom_sf"/>
</dbReference>
<gene>
    <name evidence="2" type="ORF">NLI96_g2322</name>
</gene>
<proteinExistence type="inferred from homology"/>
<organism evidence="2 3">
    <name type="scientific">Meripilus lineatus</name>
    <dbReference type="NCBI Taxonomy" id="2056292"/>
    <lineage>
        <taxon>Eukaryota</taxon>
        <taxon>Fungi</taxon>
        <taxon>Dikarya</taxon>
        <taxon>Basidiomycota</taxon>
        <taxon>Agaricomycotina</taxon>
        <taxon>Agaricomycetes</taxon>
        <taxon>Polyporales</taxon>
        <taxon>Meripilaceae</taxon>
        <taxon>Meripilus</taxon>
    </lineage>
</organism>
<dbReference type="PANTHER" id="PTHR13812">
    <property type="entry name" value="KETIMINE REDUCTASE MU-CRYSTALLIN"/>
    <property type="match status" value="1"/>
</dbReference>
<dbReference type="PANTHER" id="PTHR13812:SF19">
    <property type="entry name" value="KETIMINE REDUCTASE MU-CRYSTALLIN"/>
    <property type="match status" value="1"/>
</dbReference>
<reference evidence="2" key="1">
    <citation type="submission" date="2022-07" db="EMBL/GenBank/DDBJ databases">
        <title>Genome Sequence of Physisporinus lineatus.</title>
        <authorList>
            <person name="Buettner E."/>
        </authorList>
    </citation>
    <scope>NUCLEOTIDE SEQUENCE</scope>
    <source>
        <strain evidence="2">VT162</strain>
    </source>
</reference>
<keyword evidence="3" id="KW-1185">Reference proteome</keyword>
<dbReference type="AlphaFoldDB" id="A0AAD5V902"/>
<evidence type="ECO:0000313" key="2">
    <source>
        <dbReference type="EMBL" id="KAJ3489174.1"/>
    </source>
</evidence>
<sequence length="408" mass="43019">MVLLLSSTDVDKVVSTLTPDDLVSLMAQVFSHLSQSTSESPTNPTSSLSSSSGIVLPHRLSVPTINHTALFMPSRITPFGTAMKVVSVPKASAPEDIKARGLPASTLILDEETGEVGAIVNAGKLTALRNAAGSVLSAMLLIPEGSLLQTLTTIGAGTQISAHINLFLQAYPSIKSCNIINRTLNSRLTTLLGSLRSMYPRIDFRGLKLPQGDGEGGRGVEEGDREAFRRAVWDADVIVTATSSREALFPSQYVSPGTHLCLIGSYTPEMSVLSPSSPDGTGIHSRFTFATLNTFPSSPSDDSLTHKLHPDIALITQKEAGELIASNIPDTSLYELGALIQPTTNQVSSPPSSSSFAWSPSQTPISEIHSSGDITIFKSVGVSLQDVAIASLVVQRAQEKGLGTSVVL</sequence>
<protein>
    <recommendedName>
        <fullName evidence="4">Ornithine cyclodeaminase</fullName>
    </recommendedName>
</protein>
<dbReference type="InterPro" id="IPR023401">
    <property type="entry name" value="ODC_N"/>
</dbReference>
<comment type="caution">
    <text evidence="2">The sequence shown here is derived from an EMBL/GenBank/DDBJ whole genome shotgun (WGS) entry which is preliminary data.</text>
</comment>
<dbReference type="SUPFAM" id="SSF51735">
    <property type="entry name" value="NAD(P)-binding Rossmann-fold domains"/>
    <property type="match status" value="1"/>
</dbReference>
<dbReference type="EMBL" id="JANAWD010000051">
    <property type="protein sequence ID" value="KAJ3489174.1"/>
    <property type="molecule type" value="Genomic_DNA"/>
</dbReference>
<evidence type="ECO:0000256" key="1">
    <source>
        <dbReference type="ARBA" id="ARBA00008903"/>
    </source>
</evidence>
<dbReference type="InterPro" id="IPR003462">
    <property type="entry name" value="ODC_Mu_crystall"/>
</dbReference>
<dbReference type="Proteomes" id="UP001212997">
    <property type="component" value="Unassembled WGS sequence"/>
</dbReference>